<dbReference type="InterPro" id="IPR027396">
    <property type="entry name" value="DsrEFH-like"/>
</dbReference>
<comment type="similarity">
    <text evidence="1">Belongs to the sulfur carrier protein TusA family.</text>
</comment>
<evidence type="ECO:0000256" key="1">
    <source>
        <dbReference type="ARBA" id="ARBA00008984"/>
    </source>
</evidence>
<dbReference type="PANTHER" id="PTHR33279:SF6">
    <property type="entry name" value="SULFUR CARRIER PROTEIN YEDF-RELATED"/>
    <property type="match status" value="1"/>
</dbReference>
<name>A0A1C0AAC5_9FIRM</name>
<dbReference type="AlphaFoldDB" id="A0A1C0AAC5"/>
<gene>
    <name evidence="3" type="ORF">U472_07160</name>
</gene>
<keyword evidence="4" id="KW-1185">Reference proteome</keyword>
<dbReference type="SUPFAM" id="SSF75169">
    <property type="entry name" value="DsrEFH-like"/>
    <property type="match status" value="1"/>
</dbReference>
<evidence type="ECO:0000259" key="2">
    <source>
        <dbReference type="Pfam" id="PF01206"/>
    </source>
</evidence>
<dbReference type="InterPro" id="IPR019870">
    <property type="entry name" value="Se_metab_YedF"/>
</dbReference>
<organism evidence="3 4">
    <name type="scientific">Orenia metallireducens</name>
    <dbReference type="NCBI Taxonomy" id="1413210"/>
    <lineage>
        <taxon>Bacteria</taxon>
        <taxon>Bacillati</taxon>
        <taxon>Bacillota</taxon>
        <taxon>Clostridia</taxon>
        <taxon>Halanaerobiales</taxon>
        <taxon>Halobacteroidaceae</taxon>
        <taxon>Orenia</taxon>
    </lineage>
</organism>
<dbReference type="InterPro" id="IPR036868">
    <property type="entry name" value="TusA-like_sf"/>
</dbReference>
<dbReference type="Proteomes" id="UP000093514">
    <property type="component" value="Unassembled WGS sequence"/>
</dbReference>
<dbReference type="InterPro" id="IPR001455">
    <property type="entry name" value="TusA-like"/>
</dbReference>
<proteinExistence type="inferred from homology"/>
<sequence length="188" mass="20896">MKELDVRGLVCPKPVIETKKALEKDDELLVLLDDQVAKDNVMKLAKKLNCQVTLLEESDEYRLTIKKVDGIVDKKEETKGKVYFISTDILGKGEEELGQALMKGFISTLLEINPLPAKIIFINSGVKIPTLNEQAKEHLQELIEQGVEVVACGACLNYYGLTEKLEVGTITNMYEIVESLNNGDVVSL</sequence>
<dbReference type="RefSeq" id="WP_068716921.1">
    <property type="nucleotide sequence ID" value="NZ_LWDV01000008.1"/>
</dbReference>
<dbReference type="Pfam" id="PF01206">
    <property type="entry name" value="TusA"/>
    <property type="match status" value="1"/>
</dbReference>
<dbReference type="Gene3D" id="3.30.110.40">
    <property type="entry name" value="TusA-like domain"/>
    <property type="match status" value="1"/>
</dbReference>
<dbReference type="Pfam" id="PF02635">
    <property type="entry name" value="DsrE"/>
    <property type="match status" value="1"/>
</dbReference>
<dbReference type="SUPFAM" id="SSF64307">
    <property type="entry name" value="SirA-like"/>
    <property type="match status" value="1"/>
</dbReference>
<comment type="caution">
    <text evidence="3">The sequence shown here is derived from an EMBL/GenBank/DDBJ whole genome shotgun (WGS) entry which is preliminary data.</text>
</comment>
<dbReference type="NCBIfam" id="TIGR03527">
    <property type="entry name" value="selenium_YedF"/>
    <property type="match status" value="1"/>
</dbReference>
<evidence type="ECO:0000313" key="4">
    <source>
        <dbReference type="Proteomes" id="UP000093514"/>
    </source>
</evidence>
<dbReference type="PANTHER" id="PTHR33279">
    <property type="entry name" value="SULFUR CARRIER PROTEIN YEDF-RELATED"/>
    <property type="match status" value="1"/>
</dbReference>
<dbReference type="InterPro" id="IPR003787">
    <property type="entry name" value="Sulphur_relay_DsrE/F-like"/>
</dbReference>
<reference evidence="4" key="1">
    <citation type="submission" date="2016-07" db="EMBL/GenBank/DDBJ databases">
        <authorList>
            <person name="Florea S."/>
            <person name="Webb J.S."/>
            <person name="Jaromczyk J."/>
            <person name="Schardl C.L."/>
        </authorList>
    </citation>
    <scope>NUCLEOTIDE SEQUENCE [LARGE SCALE GENOMIC DNA]</scope>
    <source>
        <strain evidence="4">Z6</strain>
    </source>
</reference>
<dbReference type="OrthoDB" id="9801500at2"/>
<accession>A0A1C0AAC5</accession>
<feature type="domain" description="UPF0033" evidence="2">
    <location>
        <begin position="2"/>
        <end position="67"/>
    </location>
</feature>
<dbReference type="Gene3D" id="3.40.1260.10">
    <property type="entry name" value="DsrEFH-like"/>
    <property type="match status" value="1"/>
</dbReference>
<protein>
    <submittedName>
        <fullName evidence="3">SirA family protein</fullName>
    </submittedName>
</protein>
<reference evidence="3 4" key="2">
    <citation type="submission" date="2016-08" db="EMBL/GenBank/DDBJ databases">
        <title>Orenia metallireducens sp. nov. strain Z6, a Novel Metal-reducing Firmicute from the Deep Subsurface.</title>
        <authorList>
            <person name="Maxim B.I."/>
            <person name="Kenneth K."/>
            <person name="Flynn T.M."/>
            <person name="Oloughlin E.J."/>
            <person name="Locke R.A."/>
            <person name="Weber J.R."/>
            <person name="Egan S.M."/>
            <person name="Mackie R.I."/>
            <person name="Cann I.K."/>
        </authorList>
    </citation>
    <scope>NUCLEOTIDE SEQUENCE [LARGE SCALE GENOMIC DNA]</scope>
    <source>
        <strain evidence="3 4">Z6</strain>
    </source>
</reference>
<evidence type="ECO:0000313" key="3">
    <source>
        <dbReference type="EMBL" id="OCL27241.1"/>
    </source>
</evidence>
<dbReference type="EMBL" id="LWDV01000008">
    <property type="protein sequence ID" value="OCL27241.1"/>
    <property type="molecule type" value="Genomic_DNA"/>
</dbReference>